<dbReference type="FunFam" id="2.40.30.170:FF:000010">
    <property type="entry name" value="Efflux RND transporter periplasmic adaptor subunit"/>
    <property type="match status" value="1"/>
</dbReference>
<evidence type="ECO:0000256" key="3">
    <source>
        <dbReference type="SAM" id="MobiDB-lite"/>
    </source>
</evidence>
<feature type="domain" description="CusB-like beta-barrel" evidence="5">
    <location>
        <begin position="210"/>
        <end position="283"/>
    </location>
</feature>
<dbReference type="Gene3D" id="1.10.287.470">
    <property type="entry name" value="Helix hairpin bin"/>
    <property type="match status" value="1"/>
</dbReference>
<dbReference type="InterPro" id="IPR058792">
    <property type="entry name" value="Beta-barrel_RND_2"/>
</dbReference>
<dbReference type="eggNOG" id="COG0845">
    <property type="taxonomic scope" value="Bacteria"/>
</dbReference>
<gene>
    <name evidence="6" type="ORF">HMPREF9449_01360</name>
</gene>
<dbReference type="Gene3D" id="2.40.420.20">
    <property type="match status" value="1"/>
</dbReference>
<organism evidence="6 7">
    <name type="scientific">Odoribacter laneus YIT 12061</name>
    <dbReference type="NCBI Taxonomy" id="742817"/>
    <lineage>
        <taxon>Bacteria</taxon>
        <taxon>Pseudomonadati</taxon>
        <taxon>Bacteroidota</taxon>
        <taxon>Bacteroidia</taxon>
        <taxon>Bacteroidales</taxon>
        <taxon>Odoribacteraceae</taxon>
        <taxon>Odoribacter</taxon>
    </lineage>
</organism>
<dbReference type="SUPFAM" id="SSF111369">
    <property type="entry name" value="HlyD-like secretion proteins"/>
    <property type="match status" value="1"/>
</dbReference>
<feature type="coiled-coil region" evidence="2">
    <location>
        <begin position="92"/>
        <end position="119"/>
    </location>
</feature>
<evidence type="ECO:0000313" key="6">
    <source>
        <dbReference type="EMBL" id="EHP47958.1"/>
    </source>
</evidence>
<keyword evidence="7" id="KW-1185">Reference proteome</keyword>
<feature type="region of interest" description="Disordered" evidence="3">
    <location>
        <begin position="377"/>
        <end position="404"/>
    </location>
</feature>
<dbReference type="InterPro" id="IPR006143">
    <property type="entry name" value="RND_pump_MFP"/>
</dbReference>
<dbReference type="Gene3D" id="2.40.50.100">
    <property type="match status" value="1"/>
</dbReference>
<comment type="caution">
    <text evidence="6">The sequence shown here is derived from an EMBL/GenBank/DDBJ whole genome shotgun (WGS) entry which is preliminary data.</text>
</comment>
<dbReference type="PATRIC" id="fig|742817.3.peg.1443"/>
<keyword evidence="2" id="KW-0175">Coiled coil</keyword>
<dbReference type="GO" id="GO:0015562">
    <property type="term" value="F:efflux transmembrane transporter activity"/>
    <property type="evidence" value="ECO:0007669"/>
    <property type="project" value="TreeGrafter"/>
</dbReference>
<name>H1DGH4_9BACT</name>
<dbReference type="Gene3D" id="2.40.30.170">
    <property type="match status" value="1"/>
</dbReference>
<evidence type="ECO:0000259" key="4">
    <source>
        <dbReference type="Pfam" id="PF25917"/>
    </source>
</evidence>
<accession>H1DGH4</accession>
<evidence type="ECO:0000256" key="1">
    <source>
        <dbReference type="ARBA" id="ARBA00009477"/>
    </source>
</evidence>
<evidence type="ECO:0000259" key="5">
    <source>
        <dbReference type="Pfam" id="PF25954"/>
    </source>
</evidence>
<dbReference type="RefSeq" id="WP_009136508.1">
    <property type="nucleotide sequence ID" value="NZ_JH594596.1"/>
</dbReference>
<dbReference type="Pfam" id="PF25917">
    <property type="entry name" value="BSH_RND"/>
    <property type="match status" value="1"/>
</dbReference>
<dbReference type="EMBL" id="ADMC01000021">
    <property type="protein sequence ID" value="EHP47958.1"/>
    <property type="molecule type" value="Genomic_DNA"/>
</dbReference>
<evidence type="ECO:0000313" key="7">
    <source>
        <dbReference type="Proteomes" id="UP000004892"/>
    </source>
</evidence>
<proteinExistence type="inferred from homology"/>
<dbReference type="STRING" id="742817.HMPREF9449_01360"/>
<dbReference type="PANTHER" id="PTHR30469">
    <property type="entry name" value="MULTIDRUG RESISTANCE PROTEIN MDTA"/>
    <property type="match status" value="1"/>
</dbReference>
<feature type="domain" description="Multidrug resistance protein MdtA-like barrel-sandwich hybrid" evidence="4">
    <location>
        <begin position="59"/>
        <end position="198"/>
    </location>
</feature>
<comment type="similarity">
    <text evidence="1">Belongs to the membrane fusion protein (MFP) (TC 8.A.1) family.</text>
</comment>
<dbReference type="HOGENOM" id="CLU_018816_14_1_10"/>
<dbReference type="Pfam" id="PF25954">
    <property type="entry name" value="Beta-barrel_RND_2"/>
    <property type="match status" value="1"/>
</dbReference>
<protein>
    <submittedName>
        <fullName evidence="6">Efflux transporter, RND family, MFP subunit</fullName>
    </submittedName>
</protein>
<evidence type="ECO:0000256" key="2">
    <source>
        <dbReference type="SAM" id="Coils"/>
    </source>
</evidence>
<dbReference type="Proteomes" id="UP000004892">
    <property type="component" value="Unassembled WGS sequence"/>
</dbReference>
<dbReference type="PANTHER" id="PTHR30469:SF33">
    <property type="entry name" value="SLR1207 PROTEIN"/>
    <property type="match status" value="1"/>
</dbReference>
<dbReference type="NCBIfam" id="TIGR01730">
    <property type="entry name" value="RND_mfp"/>
    <property type="match status" value="1"/>
</dbReference>
<dbReference type="GO" id="GO:1990281">
    <property type="term" value="C:efflux pump complex"/>
    <property type="evidence" value="ECO:0007669"/>
    <property type="project" value="TreeGrafter"/>
</dbReference>
<dbReference type="InterPro" id="IPR058625">
    <property type="entry name" value="MdtA-like_BSH"/>
</dbReference>
<sequence length="404" mass="44318">MKKSKLVTIGGIMLVLGLCGYFFLGASGKEKIGWETVKVMRGSMSNMVSATGTVEPVTKVDVGTQVSGIIDRIYVDYNSVVKKGQLIAEMDKVTLQAELESQEAVLANAKAEYDYQQKNYARKKVLFEKKLISDSDYETATYDYEKAKSSYEKSRADIVKVQRNLGYAVITSPIDGVVISREVEEGQTVAAGFETPTLFTIAKDLTEMQVVADVDEADIGQVEEGQRVTFSVDAYPNDVFKGRVTQVRLEATVESNVVTYEVVISAPNPDLKLKPGLTATVSIYTLEKEDVPVIPAKALKFVPDEQVAQANGYRLYPLNRENTALQKTVWVKEDLVLQEKEVSVGTTVNSQVEILEGVGENEEVVVEMVAVGKKTIGQPASGEGEMSPFMPKPPGQKKNNKTKN</sequence>
<reference evidence="6 7" key="1">
    <citation type="submission" date="2012-01" db="EMBL/GenBank/DDBJ databases">
        <title>The Genome Sequence of Odoribacter laneus YIT 12061.</title>
        <authorList>
            <consortium name="The Broad Institute Genome Sequencing Platform"/>
            <person name="Earl A."/>
            <person name="Ward D."/>
            <person name="Feldgarden M."/>
            <person name="Gevers D."/>
            <person name="Morotomi M."/>
            <person name="Young S.K."/>
            <person name="Zeng Q."/>
            <person name="Gargeya S."/>
            <person name="Fitzgerald M."/>
            <person name="Haas B."/>
            <person name="Abouelleil A."/>
            <person name="Alvarado L."/>
            <person name="Arachchi H.M."/>
            <person name="Berlin A."/>
            <person name="Chapman S.B."/>
            <person name="Gearin G."/>
            <person name="Goldberg J."/>
            <person name="Griggs A."/>
            <person name="Gujja S."/>
            <person name="Hansen M."/>
            <person name="Heiman D."/>
            <person name="Howarth C."/>
            <person name="Larimer J."/>
            <person name="Lui A."/>
            <person name="MacDonald P.J.P."/>
            <person name="McCowen C."/>
            <person name="Montmayeur A."/>
            <person name="Murphy C."/>
            <person name="Neiman D."/>
            <person name="Pearson M."/>
            <person name="Priest M."/>
            <person name="Roberts A."/>
            <person name="Saif S."/>
            <person name="Shea T."/>
            <person name="Sisk P."/>
            <person name="Stolte C."/>
            <person name="Sykes S."/>
            <person name="Wortman J."/>
            <person name="Nusbaum C."/>
            <person name="Birren B."/>
        </authorList>
    </citation>
    <scope>NUCLEOTIDE SEQUENCE [LARGE SCALE GENOMIC DNA]</scope>
    <source>
        <strain evidence="6 7">YIT 12061</strain>
    </source>
</reference>
<dbReference type="AlphaFoldDB" id="H1DGH4"/>
<dbReference type="GeneID" id="98068933"/>